<dbReference type="InterPro" id="IPR019734">
    <property type="entry name" value="TPR_rpt"/>
</dbReference>
<dbReference type="Pfam" id="PF07721">
    <property type="entry name" value="TPR_4"/>
    <property type="match status" value="2"/>
</dbReference>
<sequence length="168" mass="18625">MRGNRRMTMFTQQFLPNRLVLAAVGVLVAIAITVWMSAAASADVLSHYEPKSLARAEKALAQGKPDLALRLLRSQRALVRYDKHLARSQSLSCRAYFQQGDYEAAEPACDIAVERGSQANLWSHLNNRGAVRLALGRIDEAEADFRRAALLNPASRAAKRNLQLAQRL</sequence>
<evidence type="ECO:0000313" key="2">
    <source>
        <dbReference type="EMBL" id="RLQ20680.1"/>
    </source>
</evidence>
<dbReference type="InterPro" id="IPR011990">
    <property type="entry name" value="TPR-like_helical_dom_sf"/>
</dbReference>
<protein>
    <submittedName>
        <fullName evidence="2">Uncharacterized protein</fullName>
    </submittedName>
</protein>
<dbReference type="AlphaFoldDB" id="A0A3L7DVR0"/>
<keyword evidence="3" id="KW-1185">Reference proteome</keyword>
<gene>
    <name evidence="2" type="ORF">DWB85_16250</name>
</gene>
<accession>A0A3L7DVR0</accession>
<evidence type="ECO:0000256" key="1">
    <source>
        <dbReference type="PROSITE-ProRule" id="PRU00339"/>
    </source>
</evidence>
<dbReference type="GO" id="GO:0042802">
    <property type="term" value="F:identical protein binding"/>
    <property type="evidence" value="ECO:0007669"/>
    <property type="project" value="InterPro"/>
</dbReference>
<feature type="repeat" description="TPR" evidence="1">
    <location>
        <begin position="122"/>
        <end position="155"/>
    </location>
</feature>
<dbReference type="Gene3D" id="1.25.40.10">
    <property type="entry name" value="Tetratricopeptide repeat domain"/>
    <property type="match status" value="1"/>
</dbReference>
<comment type="caution">
    <text evidence="2">The sequence shown here is derived from an EMBL/GenBank/DDBJ whole genome shotgun (WGS) entry which is preliminary data.</text>
</comment>
<reference evidence="2 3" key="1">
    <citation type="submission" date="2018-07" db="EMBL/GenBank/DDBJ databases">
        <title>Halioglobus sp. genome submission.</title>
        <authorList>
            <person name="Ye M.-Q."/>
            <person name="Du Z.-J."/>
        </authorList>
    </citation>
    <scope>NUCLEOTIDE SEQUENCE [LARGE SCALE GENOMIC DNA]</scope>
    <source>
        <strain evidence="2 3">U0301</strain>
    </source>
</reference>
<dbReference type="OrthoDB" id="9814069at2"/>
<dbReference type="EMBL" id="QRAN01000021">
    <property type="protein sequence ID" value="RLQ20680.1"/>
    <property type="molecule type" value="Genomic_DNA"/>
</dbReference>
<dbReference type="Proteomes" id="UP000265509">
    <property type="component" value="Unassembled WGS sequence"/>
</dbReference>
<dbReference type="InterPro" id="IPR011717">
    <property type="entry name" value="TPR-4"/>
</dbReference>
<evidence type="ECO:0000313" key="3">
    <source>
        <dbReference type="Proteomes" id="UP000265509"/>
    </source>
</evidence>
<dbReference type="SUPFAM" id="SSF48452">
    <property type="entry name" value="TPR-like"/>
    <property type="match status" value="1"/>
</dbReference>
<dbReference type="SMART" id="SM00028">
    <property type="entry name" value="TPR"/>
    <property type="match status" value="2"/>
</dbReference>
<name>A0A3L7DVR0_9GAMM</name>
<dbReference type="Pfam" id="PF13181">
    <property type="entry name" value="TPR_8"/>
    <property type="match status" value="1"/>
</dbReference>
<organism evidence="2 3">
    <name type="scientific">Seongchinamella sediminis</name>
    <dbReference type="NCBI Taxonomy" id="2283635"/>
    <lineage>
        <taxon>Bacteria</taxon>
        <taxon>Pseudomonadati</taxon>
        <taxon>Pseudomonadota</taxon>
        <taxon>Gammaproteobacteria</taxon>
        <taxon>Cellvibrionales</taxon>
        <taxon>Halieaceae</taxon>
        <taxon>Seongchinamella</taxon>
    </lineage>
</organism>
<keyword evidence="1" id="KW-0802">TPR repeat</keyword>
<dbReference type="PROSITE" id="PS50005">
    <property type="entry name" value="TPR"/>
    <property type="match status" value="1"/>
</dbReference>
<proteinExistence type="predicted"/>